<evidence type="ECO:0000259" key="7">
    <source>
        <dbReference type="PROSITE" id="PS51198"/>
    </source>
</evidence>
<accession>A0A1H6ZDC2</accession>
<feature type="region of interest" description="Disordered" evidence="6">
    <location>
        <begin position="158"/>
        <end position="192"/>
    </location>
</feature>
<feature type="compositionally biased region" description="Low complexity" evidence="6">
    <location>
        <begin position="158"/>
        <end position="168"/>
    </location>
</feature>
<dbReference type="GO" id="GO:0000725">
    <property type="term" value="P:recombinational repair"/>
    <property type="evidence" value="ECO:0007669"/>
    <property type="project" value="TreeGrafter"/>
</dbReference>
<dbReference type="OrthoDB" id="9787585at2"/>
<dbReference type="eggNOG" id="COG3973">
    <property type="taxonomic scope" value="Bacteria"/>
</dbReference>
<dbReference type="PROSITE" id="PS51198">
    <property type="entry name" value="UVRD_HELICASE_ATP_BIND"/>
    <property type="match status" value="1"/>
</dbReference>
<dbReference type="Pfam" id="PF13538">
    <property type="entry name" value="UvrD_C_2"/>
    <property type="match status" value="1"/>
</dbReference>
<dbReference type="GO" id="GO:0016787">
    <property type="term" value="F:hydrolase activity"/>
    <property type="evidence" value="ECO:0007669"/>
    <property type="project" value="UniProtKB-UniRule"/>
</dbReference>
<dbReference type="Gene3D" id="3.40.50.300">
    <property type="entry name" value="P-loop containing nucleotide triphosphate hydrolases"/>
    <property type="match status" value="2"/>
</dbReference>
<dbReference type="InterPro" id="IPR000212">
    <property type="entry name" value="DNA_helicase_UvrD/REP"/>
</dbReference>
<feature type="domain" description="UvrD-like helicase ATP-binding" evidence="7">
    <location>
        <begin position="219"/>
        <end position="498"/>
    </location>
</feature>
<dbReference type="SUPFAM" id="SSF52540">
    <property type="entry name" value="P-loop containing nucleoside triphosphate hydrolases"/>
    <property type="match status" value="1"/>
</dbReference>
<dbReference type="GO" id="GO:0005829">
    <property type="term" value="C:cytosol"/>
    <property type="evidence" value="ECO:0007669"/>
    <property type="project" value="TreeGrafter"/>
</dbReference>
<dbReference type="PANTHER" id="PTHR11070:SF45">
    <property type="entry name" value="DNA 3'-5' HELICASE"/>
    <property type="match status" value="1"/>
</dbReference>
<dbReference type="GO" id="GO:0043138">
    <property type="term" value="F:3'-5' DNA helicase activity"/>
    <property type="evidence" value="ECO:0007669"/>
    <property type="project" value="TreeGrafter"/>
</dbReference>
<dbReference type="EMBL" id="FNZI01000004">
    <property type="protein sequence ID" value="SEJ51573.1"/>
    <property type="molecule type" value="Genomic_DNA"/>
</dbReference>
<dbReference type="InterPro" id="IPR027417">
    <property type="entry name" value="P-loop_NTPase"/>
</dbReference>
<evidence type="ECO:0000256" key="3">
    <source>
        <dbReference type="ARBA" id="ARBA00022806"/>
    </source>
</evidence>
<keyword evidence="1 5" id="KW-0547">Nucleotide-binding</keyword>
<keyword evidence="4 5" id="KW-0067">ATP-binding</keyword>
<evidence type="ECO:0000256" key="1">
    <source>
        <dbReference type="ARBA" id="ARBA00022741"/>
    </source>
</evidence>
<dbReference type="PANTHER" id="PTHR11070">
    <property type="entry name" value="UVRD / RECB / PCRA DNA HELICASE FAMILY MEMBER"/>
    <property type="match status" value="1"/>
</dbReference>
<evidence type="ECO:0000313" key="8">
    <source>
        <dbReference type="EMBL" id="SEJ51573.1"/>
    </source>
</evidence>
<organism evidence="8 9">
    <name type="scientific">Demequina mangrovi</name>
    <dbReference type="NCBI Taxonomy" id="1043493"/>
    <lineage>
        <taxon>Bacteria</taxon>
        <taxon>Bacillati</taxon>
        <taxon>Actinomycetota</taxon>
        <taxon>Actinomycetes</taxon>
        <taxon>Micrococcales</taxon>
        <taxon>Demequinaceae</taxon>
        <taxon>Demequina</taxon>
    </lineage>
</organism>
<feature type="binding site" evidence="5">
    <location>
        <begin position="240"/>
        <end position="247"/>
    </location>
    <ligand>
        <name>ATP</name>
        <dbReference type="ChEBI" id="CHEBI:30616"/>
    </ligand>
</feature>
<dbReference type="InterPro" id="IPR014016">
    <property type="entry name" value="UvrD-like_ATP-bd"/>
</dbReference>
<evidence type="ECO:0000313" key="9">
    <source>
        <dbReference type="Proteomes" id="UP000183315"/>
    </source>
</evidence>
<dbReference type="GO" id="GO:0003677">
    <property type="term" value="F:DNA binding"/>
    <property type="evidence" value="ECO:0007669"/>
    <property type="project" value="InterPro"/>
</dbReference>
<protein>
    <submittedName>
        <fullName evidence="8">UvrD-like helicase C-terminal domain-containing protein</fullName>
    </submittedName>
</protein>
<keyword evidence="9" id="KW-1185">Reference proteome</keyword>
<dbReference type="RefSeq" id="WP_042216020.1">
    <property type="nucleotide sequence ID" value="NZ_BBLU01000015.1"/>
</dbReference>
<dbReference type="Pfam" id="PF13245">
    <property type="entry name" value="AAA_19"/>
    <property type="match status" value="1"/>
</dbReference>
<dbReference type="AlphaFoldDB" id="A0A1H6ZDC2"/>
<evidence type="ECO:0000256" key="5">
    <source>
        <dbReference type="PROSITE-ProRule" id="PRU00560"/>
    </source>
</evidence>
<sequence>MNREETIVNERAREAVYRRALEVRASRTVATQGPASQAWTRTGTVRLAEIPEGVLIGRVALAEPNADVPTGDYYVGSAFHQGDHFTVFNWAARVAATFFADTGHDWCADVVGRRSFAHEGDRIADFEDIRFEGATGGPLFQARRLTVPKAPARALPTPVAAPAASPVSTPMPAPVAEPTSHRAPDAPAPRAGAPLRAEGLLRRQLRAPRTGHLGAVLATLQPDQYDLVTRRADEDLIIEGHPGTGKTVIAAHRAAYLVSRADHELDEGDAPVRRVLLVGPTDEYADHVRPAIDRLTGGSDAVDVISLRRLLATLAGVPDVPEGRAITRIEDGASEIFSFAHAAARIHRKQQAARNRTTMRLRDAYDVLRANGTAQEPITRDPEWDRYFANLPRFESARMSRMLAPMLAAIGWHLSSENPYAGYDCFIVDEAQDVMAAEWALLDAIATGNERWTLLGDLNQRRSDAALASWTHVGDLLGILDDAGDAPVATISRGYRSTAPILEFANRLLPKAERAVRCVQTLGAEVQIARVRTATLHDEAVTRAASLGTRYPDGTVAIISIEHPVTELELTKRRWRKDPDHAYRWTREGQSIDVLNPNYARGLEWDAVVVVEPARFPQNFLRHGLLYTSLTRANQELCVVHSEALPEALRGR</sequence>
<reference evidence="9" key="1">
    <citation type="submission" date="2016-10" db="EMBL/GenBank/DDBJ databases">
        <authorList>
            <person name="Varghese N."/>
        </authorList>
    </citation>
    <scope>NUCLEOTIDE SEQUENCE [LARGE SCALE GENOMIC DNA]</scope>
    <source>
        <strain evidence="9">DSM 24868</strain>
    </source>
</reference>
<evidence type="ECO:0000256" key="6">
    <source>
        <dbReference type="SAM" id="MobiDB-lite"/>
    </source>
</evidence>
<evidence type="ECO:0000256" key="2">
    <source>
        <dbReference type="ARBA" id="ARBA00022801"/>
    </source>
</evidence>
<evidence type="ECO:0000256" key="4">
    <source>
        <dbReference type="ARBA" id="ARBA00022840"/>
    </source>
</evidence>
<gene>
    <name evidence="8" type="ORF">SAMN05421637_2099</name>
</gene>
<dbReference type="GO" id="GO:0005524">
    <property type="term" value="F:ATP binding"/>
    <property type="evidence" value="ECO:0007669"/>
    <property type="project" value="UniProtKB-UniRule"/>
</dbReference>
<proteinExistence type="predicted"/>
<dbReference type="InterPro" id="IPR027785">
    <property type="entry name" value="UvrD-like_helicase_C"/>
</dbReference>
<dbReference type="Proteomes" id="UP000183315">
    <property type="component" value="Unassembled WGS sequence"/>
</dbReference>
<name>A0A1H6ZDC2_9MICO</name>
<keyword evidence="2 5" id="KW-0378">Hydrolase</keyword>
<dbReference type="STRING" id="1043493.SAMN05421637_2099"/>
<keyword evidence="3 5" id="KW-0347">Helicase</keyword>